<organism evidence="1">
    <name type="scientific">Salmonella enterica subsp. salamae</name>
    <dbReference type="NCBI Taxonomy" id="59202"/>
    <lineage>
        <taxon>Bacteria</taxon>
        <taxon>Pseudomonadati</taxon>
        <taxon>Pseudomonadota</taxon>
        <taxon>Gammaproteobacteria</taxon>
        <taxon>Enterobacterales</taxon>
        <taxon>Enterobacteriaceae</taxon>
        <taxon>Salmonella</taxon>
    </lineage>
</organism>
<dbReference type="Proteomes" id="UP000839824">
    <property type="component" value="Unassembled WGS sequence"/>
</dbReference>
<proteinExistence type="predicted"/>
<sequence length="104" mass="12117">MGFKGIDNWIDQTLKNLEELENTKEIPFHLLFNPEFLAKCSSFASLDDMFEKSGFKVETAADFKAIPDEEWENFITQNTTYSSWEEMQKDAASQYLQGIFDKKD</sequence>
<gene>
    <name evidence="1" type="ORF">FNJ06_12410</name>
</gene>
<evidence type="ECO:0000313" key="1">
    <source>
        <dbReference type="EMBL" id="ECJ2326382.1"/>
    </source>
</evidence>
<accession>A0A5Y3UZ57</accession>
<dbReference type="EMBL" id="AAIXRY010000011">
    <property type="protein sequence ID" value="ECJ2326382.1"/>
    <property type="molecule type" value="Genomic_DNA"/>
</dbReference>
<comment type="caution">
    <text evidence="1">The sequence shown here is derived from an EMBL/GenBank/DDBJ whole genome shotgun (WGS) entry which is preliminary data.</text>
</comment>
<reference evidence="1" key="1">
    <citation type="submission" date="2019-07" db="EMBL/GenBank/DDBJ databases">
        <authorList>
            <person name="Ashton P.M."/>
            <person name="Dallman T."/>
            <person name="Nair S."/>
            <person name="De Pinna E."/>
            <person name="Peters T."/>
            <person name="Grant K."/>
        </authorList>
    </citation>
    <scope>NUCLEOTIDE SEQUENCE [LARGE SCALE GENOMIC DNA]</scope>
    <source>
        <strain evidence="1">598112</strain>
    </source>
</reference>
<protein>
    <submittedName>
        <fullName evidence="1">Uncharacterized protein</fullName>
    </submittedName>
</protein>
<name>A0A5Y3UZ57_SALER</name>
<dbReference type="AlphaFoldDB" id="A0A5Y3UZ57"/>